<gene>
    <name evidence="1" type="ORF">Mesil_3550</name>
</gene>
<dbReference type="EMBL" id="CP002044">
    <property type="protein sequence ID" value="ADH65343.1"/>
    <property type="molecule type" value="Genomic_DNA"/>
</dbReference>
<evidence type="ECO:0000313" key="1">
    <source>
        <dbReference type="EMBL" id="ADH65343.1"/>
    </source>
</evidence>
<reference evidence="1 2" key="1">
    <citation type="journal article" date="2010" name="Stand. Genomic Sci.">
        <title>Complete genome sequence of Meiothermus silvanus type strain (VI-R2).</title>
        <authorList>
            <person name="Sikorski J."/>
            <person name="Tindall B.J."/>
            <person name="Lowry S."/>
            <person name="Lucas S."/>
            <person name="Nolan M."/>
            <person name="Copeland A."/>
            <person name="Glavina Del Rio T."/>
            <person name="Tice H."/>
            <person name="Cheng J.F."/>
            <person name="Han C."/>
            <person name="Pitluck S."/>
            <person name="Liolios K."/>
            <person name="Ivanova N."/>
            <person name="Mavromatis K."/>
            <person name="Mikhailova N."/>
            <person name="Pati A."/>
            <person name="Goodwin L."/>
            <person name="Chen A."/>
            <person name="Palaniappan K."/>
            <person name="Land M."/>
            <person name="Hauser L."/>
            <person name="Chang Y.J."/>
            <person name="Jeffries C.D."/>
            <person name="Rohde M."/>
            <person name="Goker M."/>
            <person name="Woyke T."/>
            <person name="Bristow J."/>
            <person name="Eisen J.A."/>
            <person name="Markowitz V."/>
            <person name="Hugenholtz P."/>
            <person name="Kyrpides N.C."/>
            <person name="Klenk H.P."/>
            <person name="Lapidus A."/>
        </authorList>
    </citation>
    <scope>NUCLEOTIDE SEQUENCE [LARGE SCALE GENOMIC DNA]</scope>
    <source>
        <strain evidence="2">ATCC 700542 / DSM 9946 / VI-R2</strain>
        <plasmid evidence="2">Plasmid pMESIL02</plasmid>
    </source>
</reference>
<sequence length="133" mass="15580">MRVHTLRRFPYAEGNAWCDVDVYRVGEEVLVVLRDQDDHLGPSLTNRVEEVAREVREEVLEPLGLSRLTITWIHWSRCDRAVSQVLFGDPERLERPVWKFLSPEALEGLLERFGVPGELQRWIQEGGIVFRER</sequence>
<accession>D7BJI7</accession>
<name>D7BJI7_ALLS1</name>
<keyword evidence="1" id="KW-0614">Plasmid</keyword>
<keyword evidence="2" id="KW-1185">Reference proteome</keyword>
<dbReference type="HOGENOM" id="CLU_147340_0_0_0"/>
<geneLocation type="plasmid" evidence="1 2">
    <name>pMESIL02</name>
</geneLocation>
<organism evidence="1 2">
    <name type="scientific">Allomeiothermus silvanus (strain ATCC 700542 / DSM 9946 / NBRC 106475 / NCIMB 13440 / VI-R2)</name>
    <name type="common">Thermus silvanus</name>
    <dbReference type="NCBI Taxonomy" id="526227"/>
    <lineage>
        <taxon>Bacteria</taxon>
        <taxon>Thermotogati</taxon>
        <taxon>Deinococcota</taxon>
        <taxon>Deinococci</taxon>
        <taxon>Thermales</taxon>
        <taxon>Thermaceae</taxon>
        <taxon>Allomeiothermus</taxon>
    </lineage>
</organism>
<dbReference type="AlphaFoldDB" id="D7BJI7"/>
<dbReference type="OrthoDB" id="26060at2"/>
<proteinExistence type="predicted"/>
<dbReference type="KEGG" id="msv:Mesil_3550"/>
<dbReference type="Proteomes" id="UP000001916">
    <property type="component" value="Plasmid pMESIL02"/>
</dbReference>
<protein>
    <submittedName>
        <fullName evidence="1">Uncharacterized protein</fullName>
    </submittedName>
</protein>
<dbReference type="RefSeq" id="WP_013159819.1">
    <property type="nucleotide sequence ID" value="NC_014214.1"/>
</dbReference>
<evidence type="ECO:0000313" key="2">
    <source>
        <dbReference type="Proteomes" id="UP000001916"/>
    </source>
</evidence>